<keyword evidence="2" id="KW-1185">Reference proteome</keyword>
<evidence type="ECO:0000313" key="2">
    <source>
        <dbReference type="Proteomes" id="UP000515158"/>
    </source>
</evidence>
<proteinExistence type="predicted"/>
<evidence type="ECO:0000313" key="3">
    <source>
        <dbReference type="RefSeq" id="XP_034237736.1"/>
    </source>
</evidence>
<organism evidence="3">
    <name type="scientific">Thrips palmi</name>
    <name type="common">Melon thrips</name>
    <dbReference type="NCBI Taxonomy" id="161013"/>
    <lineage>
        <taxon>Eukaryota</taxon>
        <taxon>Metazoa</taxon>
        <taxon>Ecdysozoa</taxon>
        <taxon>Arthropoda</taxon>
        <taxon>Hexapoda</taxon>
        <taxon>Insecta</taxon>
        <taxon>Pterygota</taxon>
        <taxon>Neoptera</taxon>
        <taxon>Paraneoptera</taxon>
        <taxon>Thysanoptera</taxon>
        <taxon>Terebrantia</taxon>
        <taxon>Thripoidea</taxon>
        <taxon>Thripidae</taxon>
        <taxon>Thrips</taxon>
    </lineage>
</organism>
<dbReference type="Proteomes" id="UP000515158">
    <property type="component" value="Unplaced"/>
</dbReference>
<evidence type="ECO:0000256" key="1">
    <source>
        <dbReference type="SAM" id="SignalP"/>
    </source>
</evidence>
<reference evidence="3" key="1">
    <citation type="submission" date="2025-08" db="UniProtKB">
        <authorList>
            <consortium name="RefSeq"/>
        </authorList>
    </citation>
    <scope>IDENTIFICATION</scope>
    <source>
        <tissue evidence="3">Total insect</tissue>
    </source>
</reference>
<dbReference type="KEGG" id="tpal:117643142"/>
<keyword evidence="1" id="KW-0732">Signal</keyword>
<accession>A0A6P8YLP1</accession>
<feature type="chain" id="PRO_5027848170" evidence="1">
    <location>
        <begin position="20"/>
        <end position="116"/>
    </location>
</feature>
<sequence length="116" mass="11958">MQSLSALLLLCVAATLTTASPMPGDGDTKAFGGGNLRSGNVGINHNFGDRRNTEIGGGVGYGPGSVTGNIRAQTDVWQSRDGNSRVFAGAGRSQVLSGPGRGQGENSFNVGFQRRF</sequence>
<dbReference type="InParanoid" id="A0A6P8YLP1"/>
<dbReference type="GeneID" id="117643142"/>
<name>A0A6P8YLP1_THRPL</name>
<dbReference type="RefSeq" id="XP_034237736.1">
    <property type="nucleotide sequence ID" value="XM_034381845.1"/>
</dbReference>
<feature type="signal peptide" evidence="1">
    <location>
        <begin position="1"/>
        <end position="19"/>
    </location>
</feature>
<protein>
    <submittedName>
        <fullName evidence="3">Uncharacterized protein LOC117643142</fullName>
    </submittedName>
</protein>
<gene>
    <name evidence="3" type="primary">LOC117643142</name>
</gene>
<dbReference type="AlphaFoldDB" id="A0A6P8YLP1"/>